<comment type="subunit">
    <text evidence="15">Homodimer. Part of the plastidial pyruvate dehydrogenase complex (PDC) containing multiple copies of three enzymatic components: pyruvate dehydrogenase (E1), dihydrolipoamide acetyltransferase (E2) and lipoamide dehydrogenase (E3).</text>
</comment>
<dbReference type="PANTHER" id="PTHR22912">
    <property type="entry name" value="DISULFIDE OXIDOREDUCTASE"/>
    <property type="match status" value="1"/>
</dbReference>
<evidence type="ECO:0000256" key="19">
    <source>
        <dbReference type="RuleBase" id="RU003691"/>
    </source>
</evidence>
<dbReference type="PRINTS" id="PR00411">
    <property type="entry name" value="PNDRDTASEI"/>
</dbReference>
<feature type="binding site" evidence="17">
    <location>
        <position position="389"/>
    </location>
    <ligand>
        <name>FAD</name>
        <dbReference type="ChEBI" id="CHEBI:57692"/>
    </ligand>
</feature>
<dbReference type="FunFam" id="3.50.50.60:FF:000043">
    <property type="entry name" value="Putative dihydrolipoyl dehydrogenase"/>
    <property type="match status" value="1"/>
</dbReference>
<feature type="binding site" evidence="17">
    <location>
        <position position="136"/>
    </location>
    <ligand>
        <name>FAD</name>
        <dbReference type="ChEBI" id="CHEBI:57692"/>
    </ligand>
</feature>
<dbReference type="InterPro" id="IPR012999">
    <property type="entry name" value="Pyr_OxRdtase_I_AS"/>
</dbReference>
<feature type="disulfide bond" description="Redox-active" evidence="18">
    <location>
        <begin position="127"/>
        <end position="132"/>
    </location>
</feature>
<name>A0AAV1QXC0_9ROSI</name>
<dbReference type="EMBL" id="CAWUPB010000851">
    <property type="protein sequence ID" value="CAK7326381.1"/>
    <property type="molecule type" value="Genomic_DNA"/>
</dbReference>
<dbReference type="PRINTS" id="PR00368">
    <property type="entry name" value="FADPNR"/>
</dbReference>
<keyword evidence="4" id="KW-0150">Chloroplast</keyword>
<keyword evidence="9 19" id="KW-0560">Oxidoreductase</keyword>
<keyword evidence="17" id="KW-0547">Nucleotide-binding</keyword>
<dbReference type="AlphaFoldDB" id="A0AAV1QXC0"/>
<evidence type="ECO:0000256" key="4">
    <source>
        <dbReference type="ARBA" id="ARBA00022528"/>
    </source>
</evidence>
<keyword evidence="10 17" id="KW-0520">NAD</keyword>
<keyword evidence="12 19" id="KW-0676">Redox-active center</keyword>
<dbReference type="SUPFAM" id="SSF55424">
    <property type="entry name" value="FAD/NAD-linked reductases, dimerisation (C-terminal) domain"/>
    <property type="match status" value="1"/>
</dbReference>
<dbReference type="GO" id="GO:0046685">
    <property type="term" value="P:response to arsenic-containing substance"/>
    <property type="evidence" value="ECO:0007669"/>
    <property type="project" value="UniProtKB-ARBA"/>
</dbReference>
<dbReference type="PANTHER" id="PTHR22912:SF151">
    <property type="entry name" value="DIHYDROLIPOYL DEHYDROGENASE, MITOCHONDRIAL"/>
    <property type="match status" value="1"/>
</dbReference>
<dbReference type="FunFam" id="3.30.390.30:FF:000001">
    <property type="entry name" value="Dihydrolipoyl dehydrogenase"/>
    <property type="match status" value="1"/>
</dbReference>
<evidence type="ECO:0000256" key="2">
    <source>
        <dbReference type="ARBA" id="ARBA00007532"/>
    </source>
</evidence>
<keyword evidence="6" id="KW-0934">Plastid</keyword>
<keyword evidence="8" id="KW-0809">Transit peptide</keyword>
<comment type="similarity">
    <text evidence="2 19">Belongs to the class-I pyridine nucleotide-disulfide oxidoreductase family.</text>
</comment>
<dbReference type="GO" id="GO:0050660">
    <property type="term" value="F:flavin adenine dinucleotide binding"/>
    <property type="evidence" value="ECO:0007669"/>
    <property type="project" value="TreeGrafter"/>
</dbReference>
<evidence type="ECO:0000256" key="6">
    <source>
        <dbReference type="ARBA" id="ARBA00022640"/>
    </source>
</evidence>
<dbReference type="PIRSF" id="PIRSF000350">
    <property type="entry name" value="Mercury_reductase_MerA"/>
    <property type="match status" value="1"/>
</dbReference>
<feature type="domain" description="FAD/NAD(P)-binding" evidence="21">
    <location>
        <begin position="90"/>
        <end position="404"/>
    </location>
</feature>
<reference evidence="22 23" key="1">
    <citation type="submission" date="2024-01" db="EMBL/GenBank/DDBJ databases">
        <authorList>
            <person name="Waweru B."/>
        </authorList>
    </citation>
    <scope>NUCLEOTIDE SEQUENCE [LARGE SCALE GENOMIC DNA]</scope>
</reference>
<evidence type="ECO:0000256" key="12">
    <source>
        <dbReference type="ARBA" id="ARBA00023284"/>
    </source>
</evidence>
<dbReference type="InterPro" id="IPR050151">
    <property type="entry name" value="Class-I_Pyr_Nuc-Dis_Oxidored"/>
</dbReference>
<feature type="binding site" evidence="17">
    <location>
        <begin position="232"/>
        <end position="234"/>
    </location>
    <ligand>
        <name>FAD</name>
        <dbReference type="ChEBI" id="CHEBI:57692"/>
    </ligand>
</feature>
<dbReference type="GO" id="GO:0005739">
    <property type="term" value="C:mitochondrion"/>
    <property type="evidence" value="ECO:0007669"/>
    <property type="project" value="TreeGrafter"/>
</dbReference>
<dbReference type="Proteomes" id="UP001314170">
    <property type="component" value="Unassembled WGS sequence"/>
</dbReference>
<dbReference type="SUPFAM" id="SSF51905">
    <property type="entry name" value="FAD/NAD(P)-binding domain"/>
    <property type="match status" value="1"/>
</dbReference>
<feature type="binding site" evidence="17">
    <location>
        <begin position="269"/>
        <end position="276"/>
    </location>
    <ligand>
        <name>NAD(+)</name>
        <dbReference type="ChEBI" id="CHEBI:57540"/>
    </ligand>
</feature>
<evidence type="ECO:0000256" key="17">
    <source>
        <dbReference type="PIRSR" id="PIRSR000350-3"/>
    </source>
</evidence>
<comment type="catalytic activity">
    <reaction evidence="13">
        <text>N(6)-[(R)-dihydrolipoyl]-L-lysyl-[protein] + NAD(+) = N(6)-[(R)-lipoyl]-L-lysyl-[protein] + NADH + H(+)</text>
        <dbReference type="Rhea" id="RHEA:15045"/>
        <dbReference type="Rhea" id="RHEA-COMP:10474"/>
        <dbReference type="Rhea" id="RHEA-COMP:10475"/>
        <dbReference type="ChEBI" id="CHEBI:15378"/>
        <dbReference type="ChEBI" id="CHEBI:57540"/>
        <dbReference type="ChEBI" id="CHEBI:57945"/>
        <dbReference type="ChEBI" id="CHEBI:83099"/>
        <dbReference type="ChEBI" id="CHEBI:83100"/>
        <dbReference type="EC" id="1.8.1.4"/>
    </reaction>
</comment>
<dbReference type="GO" id="GO:0045252">
    <property type="term" value="C:oxoglutarate dehydrogenase complex"/>
    <property type="evidence" value="ECO:0007669"/>
    <property type="project" value="TreeGrafter"/>
</dbReference>
<keyword evidence="11" id="KW-1015">Disulfide bond</keyword>
<dbReference type="InterPro" id="IPR004099">
    <property type="entry name" value="Pyr_nucl-diS_OxRdtase_dimer"/>
</dbReference>
<evidence type="ECO:0000313" key="23">
    <source>
        <dbReference type="Proteomes" id="UP001314170"/>
    </source>
</evidence>
<feature type="active site" description="Proton acceptor" evidence="16">
    <location>
        <position position="525"/>
    </location>
</feature>
<evidence type="ECO:0000259" key="20">
    <source>
        <dbReference type="Pfam" id="PF02852"/>
    </source>
</evidence>
<evidence type="ECO:0000256" key="3">
    <source>
        <dbReference type="ARBA" id="ARBA00012608"/>
    </source>
</evidence>
<evidence type="ECO:0000259" key="21">
    <source>
        <dbReference type="Pfam" id="PF07992"/>
    </source>
</evidence>
<evidence type="ECO:0000256" key="14">
    <source>
        <dbReference type="ARBA" id="ARBA00059226"/>
    </source>
</evidence>
<accession>A0AAV1QXC0</accession>
<evidence type="ECO:0000256" key="11">
    <source>
        <dbReference type="ARBA" id="ARBA00023157"/>
    </source>
</evidence>
<dbReference type="GO" id="GO:0004148">
    <property type="term" value="F:dihydrolipoyl dehydrogenase (NADH) activity"/>
    <property type="evidence" value="ECO:0007669"/>
    <property type="project" value="UniProtKB-EC"/>
</dbReference>
<dbReference type="Gene3D" id="3.30.390.30">
    <property type="match status" value="1"/>
</dbReference>
<comment type="function">
    <text evidence="14">Lipoamide dehydrogenase is a component of the plastidial pyruvate dehydrogenase complex (PDC).</text>
</comment>
<evidence type="ECO:0000256" key="10">
    <source>
        <dbReference type="ARBA" id="ARBA00023027"/>
    </source>
</evidence>
<dbReference type="Pfam" id="PF02852">
    <property type="entry name" value="Pyr_redox_dim"/>
    <property type="match status" value="1"/>
</dbReference>
<dbReference type="InterPro" id="IPR023753">
    <property type="entry name" value="FAD/NAD-binding_dom"/>
</dbReference>
<gene>
    <name evidence="22" type="ORF">DCAF_LOCUS4081</name>
</gene>
<evidence type="ECO:0000256" key="7">
    <source>
        <dbReference type="ARBA" id="ARBA00022827"/>
    </source>
</evidence>
<feature type="binding site" evidence="17">
    <location>
        <position position="292"/>
    </location>
    <ligand>
        <name>NAD(+)</name>
        <dbReference type="ChEBI" id="CHEBI:57540"/>
    </ligand>
</feature>
<evidence type="ECO:0000256" key="8">
    <source>
        <dbReference type="ARBA" id="ARBA00022946"/>
    </source>
</evidence>
<comment type="cofactor">
    <cofactor evidence="17">
        <name>FAD</name>
        <dbReference type="ChEBI" id="CHEBI:57692"/>
    </cofactor>
    <text evidence="17">Binds 1 FAD per subunit.</text>
</comment>
<evidence type="ECO:0000256" key="15">
    <source>
        <dbReference type="ARBA" id="ARBA00065519"/>
    </source>
</evidence>
<evidence type="ECO:0000256" key="13">
    <source>
        <dbReference type="ARBA" id="ARBA00049187"/>
    </source>
</evidence>
<keyword evidence="7 17" id="KW-0274">FAD</keyword>
<evidence type="ECO:0000256" key="9">
    <source>
        <dbReference type="ARBA" id="ARBA00023002"/>
    </source>
</evidence>
<dbReference type="EC" id="1.8.1.4" evidence="3"/>
<sequence>MQSSLTLSLSQPATALTIPKSNYTVNHSLPFHPSKPINLRFCGLRREAFGGFSSLSRSQSLQSKFRSKKISNAISASLSDNGSAPKSFDYDLIIIGAGVGGHGAALHAVEKGLKTAIIEGDVVGGTCVNRGCVPSKALLAVSGRMRELQSEHHMKALGLQVAAAGYDRQGVADHANNLATKIRNNLTNSMKALGVDILTGFGTILGPHKVGYRRSRDSPFNIVTAKDIIIATGSVPFVPKGIEVDGKTVITSDHALKLESVPDWIAIVGSGYIGLEFSDVYTALGSEVTFIEALDQLMPGFDPEIGKLAQRVLINPRKIDYHTGVFATKITPAKNGKPVTIELIDANTKEPKETLEVDAALIATGRAPFTDSLGLDIGDLIPHLYCIGDANGKMMLAHAASAQGISVVEQITGRDHVLNHLSIPAACFTHPEISMVGLTEPQAREKAEKEGFEVSVAKTSFKANTKALAENEGEGLAKLIYRPDNGEILGVHILGLHAADLIHEASNAIALGTSIQDIKFAVHAHPTLSEVLDELFKSAKVKAHAPGSVSEPVAV</sequence>
<dbReference type="PROSITE" id="PS00076">
    <property type="entry name" value="PYRIDINE_REDOX_1"/>
    <property type="match status" value="1"/>
</dbReference>
<keyword evidence="23" id="KW-1185">Reference proteome</keyword>
<evidence type="ECO:0000313" key="22">
    <source>
        <dbReference type="EMBL" id="CAK7326381.1"/>
    </source>
</evidence>
<evidence type="ECO:0000256" key="1">
    <source>
        <dbReference type="ARBA" id="ARBA00004470"/>
    </source>
</evidence>
<feature type="binding site" evidence="17">
    <location>
        <position position="365"/>
    </location>
    <ligand>
        <name>NAD(+)</name>
        <dbReference type="ChEBI" id="CHEBI:57540"/>
    </ligand>
</feature>
<dbReference type="GO" id="GO:0009570">
    <property type="term" value="C:chloroplast stroma"/>
    <property type="evidence" value="ECO:0007669"/>
    <property type="project" value="UniProtKB-SubCell"/>
</dbReference>
<feature type="domain" description="Pyridine nucleotide-disulphide oxidoreductase dimerisation" evidence="20">
    <location>
        <begin position="423"/>
        <end position="534"/>
    </location>
</feature>
<organism evidence="22 23">
    <name type="scientific">Dovyalis caffra</name>
    <dbReference type="NCBI Taxonomy" id="77055"/>
    <lineage>
        <taxon>Eukaryota</taxon>
        <taxon>Viridiplantae</taxon>
        <taxon>Streptophyta</taxon>
        <taxon>Embryophyta</taxon>
        <taxon>Tracheophyta</taxon>
        <taxon>Spermatophyta</taxon>
        <taxon>Magnoliopsida</taxon>
        <taxon>eudicotyledons</taxon>
        <taxon>Gunneridae</taxon>
        <taxon>Pentapetalae</taxon>
        <taxon>rosids</taxon>
        <taxon>fabids</taxon>
        <taxon>Malpighiales</taxon>
        <taxon>Salicaceae</taxon>
        <taxon>Flacourtieae</taxon>
        <taxon>Dovyalis</taxon>
    </lineage>
</organism>
<dbReference type="InterPro" id="IPR016156">
    <property type="entry name" value="FAD/NAD-linked_Rdtase_dimer_sf"/>
</dbReference>
<proteinExistence type="inferred from homology"/>
<dbReference type="Pfam" id="PF07992">
    <property type="entry name" value="Pyr_redox_2"/>
    <property type="match status" value="1"/>
</dbReference>
<protein>
    <recommendedName>
        <fullName evidence="3">dihydrolipoyl dehydrogenase</fullName>
        <ecNumber evidence="3">1.8.1.4</ecNumber>
    </recommendedName>
</protein>
<evidence type="ECO:0000256" key="5">
    <source>
        <dbReference type="ARBA" id="ARBA00022630"/>
    </source>
</evidence>
<comment type="caution">
    <text evidence="22">The sequence shown here is derived from an EMBL/GenBank/DDBJ whole genome shotgun (WGS) entry which is preliminary data.</text>
</comment>
<evidence type="ECO:0000256" key="18">
    <source>
        <dbReference type="PIRSR" id="PIRSR000350-4"/>
    </source>
</evidence>
<feature type="binding site" evidence="17">
    <location>
        <begin position="395"/>
        <end position="398"/>
    </location>
    <ligand>
        <name>FAD</name>
        <dbReference type="ChEBI" id="CHEBI:57692"/>
    </ligand>
</feature>
<comment type="subcellular location">
    <subcellularLocation>
        <location evidence="1">Plastid</location>
        <location evidence="1">Chloroplast stroma</location>
    </subcellularLocation>
</comment>
<evidence type="ECO:0000256" key="16">
    <source>
        <dbReference type="PIRSR" id="PIRSR000350-2"/>
    </source>
</evidence>
<dbReference type="GO" id="GO:0006103">
    <property type="term" value="P:2-oxoglutarate metabolic process"/>
    <property type="evidence" value="ECO:0007669"/>
    <property type="project" value="TreeGrafter"/>
</dbReference>
<feature type="binding site" evidence="17">
    <location>
        <position position="202"/>
    </location>
    <ligand>
        <name>FAD</name>
        <dbReference type="ChEBI" id="CHEBI:57692"/>
    </ligand>
</feature>
<dbReference type="InterPro" id="IPR036188">
    <property type="entry name" value="FAD/NAD-bd_sf"/>
</dbReference>
<keyword evidence="5 19" id="KW-0285">Flavoprotein</keyword>
<dbReference type="Gene3D" id="3.50.50.60">
    <property type="entry name" value="FAD/NAD(P)-binding domain"/>
    <property type="match status" value="3"/>
</dbReference>
<dbReference type="InterPro" id="IPR001100">
    <property type="entry name" value="Pyr_nuc-diS_OxRdtase"/>
</dbReference>